<dbReference type="EnsemblBacteria" id="BAC09064">
    <property type="protein sequence ID" value="BAC09064"/>
    <property type="gene ID" value="BAC09064"/>
</dbReference>
<evidence type="ECO:0000313" key="4">
    <source>
        <dbReference type="EMBL" id="BAC09064.1"/>
    </source>
</evidence>
<dbReference type="InterPro" id="IPR050502">
    <property type="entry name" value="Euk_RNA-bind_prot"/>
</dbReference>
<dbReference type="Pfam" id="PF00076">
    <property type="entry name" value="RRM_1"/>
    <property type="match status" value="1"/>
</dbReference>
<dbReference type="SMART" id="SM00360">
    <property type="entry name" value="RRM"/>
    <property type="match status" value="1"/>
</dbReference>
<keyword evidence="5" id="KW-1185">Reference proteome</keyword>
<sequence length="193" mass="21602">MPVLALGLGYERFLTPECPFFNHVVFKLPKGGFFMSVRLYVGNLPRDLSREELEALFNQEVGEVGTTKLITDRKTGKCRGFGFVTVESEEVADQVIEKLNGYTFKDNPLKIEKANDKPKSEAKEKEEAAAEKSTPNSRSNNRKNNKNNGRRTQVNSAPTEYSSMDTEAAQPDPRWADALAQLKERLLAQSSNA</sequence>
<organism evidence="4 5">
    <name type="scientific">Thermosynechococcus vestitus (strain NIES-2133 / IAM M-273 / BP-1)</name>
    <dbReference type="NCBI Taxonomy" id="197221"/>
    <lineage>
        <taxon>Bacteria</taxon>
        <taxon>Bacillati</taxon>
        <taxon>Cyanobacteriota</taxon>
        <taxon>Cyanophyceae</taxon>
        <taxon>Acaryochloridales</taxon>
        <taxon>Thermosynechococcaceae</taxon>
        <taxon>Thermosynechococcus</taxon>
    </lineage>
</organism>
<gene>
    <name evidence="4" type="ordered locus">tlr1512</name>
</gene>
<feature type="region of interest" description="Disordered" evidence="2">
    <location>
        <begin position="110"/>
        <end position="177"/>
    </location>
</feature>
<dbReference type="AlphaFoldDB" id="Q8DIR9"/>
<feature type="domain" description="RRM" evidence="3">
    <location>
        <begin position="37"/>
        <end position="116"/>
    </location>
</feature>
<dbReference type="KEGG" id="tel:tlr1512"/>
<proteinExistence type="predicted"/>
<accession>Q8DIR9</accession>
<evidence type="ECO:0000259" key="3">
    <source>
        <dbReference type="PROSITE" id="PS50102"/>
    </source>
</evidence>
<feature type="compositionally biased region" description="Basic residues" evidence="2">
    <location>
        <begin position="140"/>
        <end position="149"/>
    </location>
</feature>
<name>Q8DIR9_THEVB</name>
<dbReference type="PATRIC" id="fig|197221.4.peg.1588"/>
<protein>
    <submittedName>
        <fullName evidence="4">RNA-binding protein</fullName>
    </submittedName>
</protein>
<dbReference type="GO" id="GO:0003729">
    <property type="term" value="F:mRNA binding"/>
    <property type="evidence" value="ECO:0007669"/>
    <property type="project" value="TreeGrafter"/>
</dbReference>
<dbReference type="SUPFAM" id="SSF54928">
    <property type="entry name" value="RNA-binding domain, RBD"/>
    <property type="match status" value="1"/>
</dbReference>
<evidence type="ECO:0000313" key="5">
    <source>
        <dbReference type="Proteomes" id="UP000000440"/>
    </source>
</evidence>
<evidence type="ECO:0000256" key="2">
    <source>
        <dbReference type="SAM" id="MobiDB-lite"/>
    </source>
</evidence>
<feature type="compositionally biased region" description="Polar residues" evidence="2">
    <location>
        <begin position="150"/>
        <end position="165"/>
    </location>
</feature>
<evidence type="ECO:0000256" key="1">
    <source>
        <dbReference type="ARBA" id="ARBA00022884"/>
    </source>
</evidence>
<dbReference type="STRING" id="197221.gene:10748112"/>
<dbReference type="PROSITE" id="PS50102">
    <property type="entry name" value="RRM"/>
    <property type="match status" value="1"/>
</dbReference>
<dbReference type="Proteomes" id="UP000000440">
    <property type="component" value="Chromosome"/>
</dbReference>
<dbReference type="InterPro" id="IPR012677">
    <property type="entry name" value="Nucleotide-bd_a/b_plait_sf"/>
</dbReference>
<dbReference type="eggNOG" id="COG0724">
    <property type="taxonomic scope" value="Bacteria"/>
</dbReference>
<keyword evidence="1" id="KW-0694">RNA-binding</keyword>
<feature type="compositionally biased region" description="Basic and acidic residues" evidence="2">
    <location>
        <begin position="110"/>
        <end position="130"/>
    </location>
</feature>
<dbReference type="InterPro" id="IPR000504">
    <property type="entry name" value="RRM_dom"/>
</dbReference>
<reference evidence="4 5" key="1">
    <citation type="journal article" date="2002" name="DNA Res.">
        <title>Complete genome structure of the thermophilic cyanobacterium Thermosynechococcus elongatus BP-1.</title>
        <authorList>
            <person name="Nakamura Y."/>
            <person name="Kaneko T."/>
            <person name="Sato S."/>
            <person name="Ikeuchi M."/>
            <person name="Katoh H."/>
            <person name="Sasamoto S."/>
            <person name="Watanabe A."/>
            <person name="Iriguchi M."/>
            <person name="Kawashima K."/>
            <person name="Kimura T."/>
            <person name="Kishida Y."/>
            <person name="Kiyokawa C."/>
            <person name="Kohara M."/>
            <person name="Matsumoto M."/>
            <person name="Matsuno A."/>
            <person name="Nakazaki N."/>
            <person name="Shimpo S."/>
            <person name="Sugimoto M."/>
            <person name="Takeuchi C."/>
            <person name="Yamada M."/>
            <person name="Tabata S."/>
        </authorList>
    </citation>
    <scope>NUCLEOTIDE SEQUENCE [LARGE SCALE GENOMIC DNA]</scope>
    <source>
        <strain evidence="5">IAM M-273 / NIES-2133 / BP-1</strain>
    </source>
</reference>
<dbReference type="InterPro" id="IPR035979">
    <property type="entry name" value="RBD_domain_sf"/>
</dbReference>
<dbReference type="PANTHER" id="PTHR48025">
    <property type="entry name" value="OS02G0815200 PROTEIN"/>
    <property type="match status" value="1"/>
</dbReference>
<dbReference type="EMBL" id="BA000039">
    <property type="protein sequence ID" value="BAC09064.1"/>
    <property type="molecule type" value="Genomic_DNA"/>
</dbReference>
<dbReference type="Gene3D" id="3.30.70.330">
    <property type="match status" value="1"/>
</dbReference>
<dbReference type="PANTHER" id="PTHR48025:SF1">
    <property type="entry name" value="RRM DOMAIN-CONTAINING PROTEIN"/>
    <property type="match status" value="1"/>
</dbReference>